<accession>A0A8S5N2M2</accession>
<keyword evidence="1" id="KW-0812">Transmembrane</keyword>
<proteinExistence type="predicted"/>
<protein>
    <submittedName>
        <fullName evidence="2">CHAP domain protein</fullName>
    </submittedName>
</protein>
<evidence type="ECO:0000313" key="2">
    <source>
        <dbReference type="EMBL" id="DAD88909.1"/>
    </source>
</evidence>
<reference evidence="2" key="1">
    <citation type="journal article" date="2021" name="Proc. Natl. Acad. Sci. U.S.A.">
        <title>A Catalog of Tens of Thousands of Viruses from Human Metagenomes Reveals Hidden Associations with Chronic Diseases.</title>
        <authorList>
            <person name="Tisza M.J."/>
            <person name="Buck C.B."/>
        </authorList>
    </citation>
    <scope>NUCLEOTIDE SEQUENCE</scope>
    <source>
        <strain evidence="2">CtpiG4</strain>
    </source>
</reference>
<feature type="transmembrane region" description="Helical" evidence="1">
    <location>
        <begin position="248"/>
        <end position="275"/>
    </location>
</feature>
<feature type="transmembrane region" description="Helical" evidence="1">
    <location>
        <begin position="209"/>
        <end position="228"/>
    </location>
</feature>
<name>A0A8S5N2M2_9CAUD</name>
<dbReference type="EMBL" id="BK015050">
    <property type="protein sequence ID" value="DAD88909.1"/>
    <property type="molecule type" value="Genomic_DNA"/>
</dbReference>
<evidence type="ECO:0000256" key="1">
    <source>
        <dbReference type="SAM" id="Phobius"/>
    </source>
</evidence>
<keyword evidence="1" id="KW-1133">Transmembrane helix</keyword>
<organism evidence="2">
    <name type="scientific">Myoviridae sp. ctpiG4</name>
    <dbReference type="NCBI Taxonomy" id="2826698"/>
    <lineage>
        <taxon>Viruses</taxon>
        <taxon>Duplodnaviria</taxon>
        <taxon>Heunggongvirae</taxon>
        <taxon>Uroviricota</taxon>
        <taxon>Caudoviricetes</taxon>
    </lineage>
</organism>
<keyword evidence="1" id="KW-0472">Membrane</keyword>
<sequence>MPEKLQKGVKKVAGNVIEEYLVGIGADIDTGSFNSAMMAISQLGKAMNAIKGAAPIVAVAAAIIGAGKAAYSTIKDVAAADMEYKKLASQMWITKDSAKSLSTTMKVMGVSQEDIAWIPELREQFFRLRNEMNELATPVDADNQLQWIREIGYDVQSLQVKLKMLKEWIAYYLIKYLQPYIKEFQQFIQWLNDKLGKNMPEIARKIAKVLSQIVSIGISAVKVLKAIFGSIYDFIESLPANVRKWAAIFAMVGAIIMSGPFGLFIAAIGGALLLMQDFMYFVEGKKSSRTLAPMWRKLLDFLNNDKVNKFFQGVKKGMIWIADMCDIIVKKLLKFLDDATPKVMKFVSKMTEGVGRLQNGDVRGAASAFGDAFGNPFGSPFGGGDIVSRAANITDNPTGDFLGNENGCTYFVKQAVGADNEYFQNMGDSLWVPTWVDSAKAQGRWHAGVDGMQAGDIVVVETGGEGPYDHVVVYDGNGGYFGNSSSLGKPVHGDLSDFGYGNISGYIRTGESDSGWDMNFDTSLDDYFKSSGGEASGASSGYRIGSGMMGFAGGGSFSGSYADQLYSGGYAEQGMSAQAAASGAGAYGGVSNVSNSTVSIGDIIVNVAKTNASEDEIGEAAYKAFSTRMGRGSIV</sequence>